<reference evidence="2" key="1">
    <citation type="submission" date="2023-01" db="EMBL/GenBank/DDBJ databases">
        <title>Colletotrichum chrysophilum M932 genome sequence.</title>
        <authorList>
            <person name="Baroncelli R."/>
        </authorList>
    </citation>
    <scope>NUCLEOTIDE SEQUENCE</scope>
    <source>
        <strain evidence="2">M932</strain>
    </source>
</reference>
<proteinExistence type="predicted"/>
<organism evidence="2 3">
    <name type="scientific">Colletotrichum chrysophilum</name>
    <dbReference type="NCBI Taxonomy" id="1836956"/>
    <lineage>
        <taxon>Eukaryota</taxon>
        <taxon>Fungi</taxon>
        <taxon>Dikarya</taxon>
        <taxon>Ascomycota</taxon>
        <taxon>Pezizomycotina</taxon>
        <taxon>Sordariomycetes</taxon>
        <taxon>Hypocreomycetidae</taxon>
        <taxon>Glomerellales</taxon>
        <taxon>Glomerellaceae</taxon>
        <taxon>Colletotrichum</taxon>
        <taxon>Colletotrichum gloeosporioides species complex</taxon>
    </lineage>
</organism>
<evidence type="ECO:0000256" key="1">
    <source>
        <dbReference type="SAM" id="MobiDB-lite"/>
    </source>
</evidence>
<dbReference type="EMBL" id="JAQOWY010000325">
    <property type="protein sequence ID" value="KAK1844120.1"/>
    <property type="molecule type" value="Genomic_DNA"/>
</dbReference>
<protein>
    <submittedName>
        <fullName evidence="2">Uncharacterized protein</fullName>
    </submittedName>
</protein>
<keyword evidence="3" id="KW-1185">Reference proteome</keyword>
<feature type="region of interest" description="Disordered" evidence="1">
    <location>
        <begin position="98"/>
        <end position="125"/>
    </location>
</feature>
<sequence>MGGPSYHLGLCLTASRRALDVGLGVGRWALGAGRCKIHHGAGGQMANHQWQTAPWLAILCCTMSRIGNAPGASIATSQPIRPPFVTSIKDLQRVGGISQVEGPRRAGLPRLTSAGQRFGVDGGTE</sequence>
<dbReference type="Proteomes" id="UP001243330">
    <property type="component" value="Unassembled WGS sequence"/>
</dbReference>
<evidence type="ECO:0000313" key="3">
    <source>
        <dbReference type="Proteomes" id="UP001243330"/>
    </source>
</evidence>
<dbReference type="AlphaFoldDB" id="A0AAD9ABS2"/>
<comment type="caution">
    <text evidence="2">The sequence shown here is derived from an EMBL/GenBank/DDBJ whole genome shotgun (WGS) entry which is preliminary data.</text>
</comment>
<evidence type="ECO:0000313" key="2">
    <source>
        <dbReference type="EMBL" id="KAK1844120.1"/>
    </source>
</evidence>
<accession>A0AAD9ABS2</accession>
<name>A0AAD9ABS2_9PEZI</name>
<gene>
    <name evidence="2" type="ORF">CCHR01_13269</name>
</gene>